<dbReference type="Proteomes" id="UP001172386">
    <property type="component" value="Unassembled WGS sequence"/>
</dbReference>
<keyword evidence="2" id="KW-1185">Reference proteome</keyword>
<evidence type="ECO:0000313" key="2">
    <source>
        <dbReference type="Proteomes" id="UP001172386"/>
    </source>
</evidence>
<gene>
    <name evidence="1" type="ORF">H2198_008544</name>
</gene>
<organism evidence="1 2">
    <name type="scientific">Neophaeococcomyces mojaviensis</name>
    <dbReference type="NCBI Taxonomy" id="3383035"/>
    <lineage>
        <taxon>Eukaryota</taxon>
        <taxon>Fungi</taxon>
        <taxon>Dikarya</taxon>
        <taxon>Ascomycota</taxon>
        <taxon>Pezizomycotina</taxon>
        <taxon>Eurotiomycetes</taxon>
        <taxon>Chaetothyriomycetidae</taxon>
        <taxon>Chaetothyriales</taxon>
        <taxon>Chaetothyriales incertae sedis</taxon>
        <taxon>Neophaeococcomyces</taxon>
    </lineage>
</organism>
<reference evidence="1" key="1">
    <citation type="submission" date="2022-10" db="EMBL/GenBank/DDBJ databases">
        <title>Culturing micro-colonial fungi from biological soil crusts in the Mojave desert and describing Neophaeococcomyces mojavensis, and introducing the new genera and species Taxawa tesnikishii.</title>
        <authorList>
            <person name="Kurbessoian T."/>
            <person name="Stajich J.E."/>
        </authorList>
    </citation>
    <scope>NUCLEOTIDE SEQUENCE</scope>
    <source>
        <strain evidence="1">JES_112</strain>
    </source>
</reference>
<name>A0ACC2ZXA3_9EURO</name>
<evidence type="ECO:0000313" key="1">
    <source>
        <dbReference type="EMBL" id="KAJ9652200.1"/>
    </source>
</evidence>
<dbReference type="EMBL" id="JAPDRQ010000211">
    <property type="protein sequence ID" value="KAJ9652200.1"/>
    <property type="molecule type" value="Genomic_DNA"/>
</dbReference>
<comment type="caution">
    <text evidence="1">The sequence shown here is derived from an EMBL/GenBank/DDBJ whole genome shotgun (WGS) entry which is preliminary data.</text>
</comment>
<protein>
    <submittedName>
        <fullName evidence="1">Uncharacterized protein</fullName>
    </submittedName>
</protein>
<accession>A0ACC2ZXA3</accession>
<proteinExistence type="predicted"/>
<sequence>MSNVPEDGTMLPYRDKSLSIDERVGDLLARMTLEEKAGTCFHNMITLGPDGSLSDANPAFNLDSTETAVGEKHMSHFNLIGPIDDPRMTAQWHNLLQERALQTRLGIPITLSTDPRNHFTDNPGTAFNAGSFSQWPETLGLAAIRSPKLVENFANVARQEYLAVGLRVALHPQIDLATEPRWARINATFGEDANLSGELVEAYIHGFQGSKLGPESVATMTKHFPGGGPQKDGEDPHFPYGREQVYPGNNFEYHLKPFKKAIAAGGSQFMPYYGMPVGTEYEEVGFAFNKGVITGLLREKLGFQGIVCSDWGLVTDASILGQSMPARAWGCEHLSELERVVKIINAGCDQYGGEACPKYVIEAVKNGMISEARVDESVRRLLKEKFVLGLFDKPFIDVEHAATTVGKEDFRRAGEDAQRRAYTLLKNEKDILPLKFKEGTKLYIEGLSADLLKARLPTIELIEAPVQADIAVLRLKAPYDRSRTGGFEQFFHAGALDFSTDEKTRQAKIYNAVPTIVDLYLDRPAVVPEIAEKAAAFLCSYGSSADAFLDVLLGQAKPEGKLPFDLPSSIEAVKNSREDMPFDTKNPVYRFGDGLSYS</sequence>